<dbReference type="InParanoid" id="K5V534"/>
<evidence type="ECO:0000313" key="2">
    <source>
        <dbReference type="EMBL" id="EKM57746.1"/>
    </source>
</evidence>
<feature type="compositionally biased region" description="Polar residues" evidence="1">
    <location>
        <begin position="83"/>
        <end position="96"/>
    </location>
</feature>
<accession>K5V534</accession>
<feature type="compositionally biased region" description="Low complexity" evidence="1">
    <location>
        <begin position="120"/>
        <end position="136"/>
    </location>
</feature>
<dbReference type="AlphaFoldDB" id="K5V534"/>
<organism evidence="2 3">
    <name type="scientific">Phanerochaete carnosa (strain HHB-10118-sp)</name>
    <name type="common">White-rot fungus</name>
    <name type="synonym">Peniophora carnosa</name>
    <dbReference type="NCBI Taxonomy" id="650164"/>
    <lineage>
        <taxon>Eukaryota</taxon>
        <taxon>Fungi</taxon>
        <taxon>Dikarya</taxon>
        <taxon>Basidiomycota</taxon>
        <taxon>Agaricomycotina</taxon>
        <taxon>Agaricomycetes</taxon>
        <taxon>Polyporales</taxon>
        <taxon>Phanerochaetaceae</taxon>
        <taxon>Phanerochaete</taxon>
    </lineage>
</organism>
<reference evidence="2 3" key="1">
    <citation type="journal article" date="2012" name="BMC Genomics">
        <title>Comparative genomics of the white-rot fungi, Phanerochaete carnosa and P. chrysosporium, to elucidate the genetic basis of the distinct wood types they colonize.</title>
        <authorList>
            <person name="Suzuki H."/>
            <person name="MacDonald J."/>
            <person name="Syed K."/>
            <person name="Salamov A."/>
            <person name="Hori C."/>
            <person name="Aerts A."/>
            <person name="Henrissat B."/>
            <person name="Wiebenga A."/>
            <person name="vanKuyk P.A."/>
            <person name="Barry K."/>
            <person name="Lindquist E."/>
            <person name="LaButti K."/>
            <person name="Lapidus A."/>
            <person name="Lucas S."/>
            <person name="Coutinho P."/>
            <person name="Gong Y."/>
            <person name="Samejima M."/>
            <person name="Mahadevan R."/>
            <person name="Abou-Zaid M."/>
            <person name="de Vries R.P."/>
            <person name="Igarashi K."/>
            <person name="Yadav J.S."/>
            <person name="Grigoriev I.V."/>
            <person name="Master E.R."/>
        </authorList>
    </citation>
    <scope>NUCLEOTIDE SEQUENCE [LARGE SCALE GENOMIC DNA]</scope>
    <source>
        <strain evidence="2 3">HHB-10118-sp</strain>
    </source>
</reference>
<evidence type="ECO:0000256" key="1">
    <source>
        <dbReference type="SAM" id="MobiDB-lite"/>
    </source>
</evidence>
<proteinExistence type="predicted"/>
<dbReference type="HOGENOM" id="CLU_563931_0_0_1"/>
<name>K5V534_PHACS</name>
<sequence>MTEYTTSSEAIREYLTARERTARWVKRHYGYEHDVLSPSVPPSIISDSDAPSYGPSDSEESSNSLPPRMILRWNDGRPDIPISRSSNYARSRSQSHPHPYSRRDESPDSPQRLPRHSNFHPSAGSHHPPAALAPSAHSRHAQTLASAPFQGPTVESDDTPPPSPEHIVILPSPQDEDPPQVLGAVPSHGSQSHHGPQHSLRAHSVHHPQPTAANGAYPPPPSHHPTIHAPSPRRAYNPSDHSHVSRHATHSPAMQHSQSQPLPVAHGGTYPSRSGTAQPYSPPQIVYAPSSKHGGPQYAPPQIVYAPAAHTQAPHTRGAPSITYSQSAPLPQAYQHSRHGRTTAPPGPHVVGQEHQHEPPPPPGREPPRTVAHAFGERHIGEHVLRPAHRGPEGADHPPQRSPVTPDRDIGDEGVAALAPLAARRQEAVLPTHLPHPEARVVFGGFDGFWQPEAAQAAYPSSWGTCTRRTWRPLAVSQNPRKFY</sequence>
<feature type="compositionally biased region" description="Basic and acidic residues" evidence="1">
    <location>
        <begin position="387"/>
        <end position="399"/>
    </location>
</feature>
<feature type="region of interest" description="Disordered" evidence="1">
    <location>
        <begin position="332"/>
        <end position="370"/>
    </location>
</feature>
<protein>
    <submittedName>
        <fullName evidence="2">Uncharacterized protein</fullName>
    </submittedName>
</protein>
<gene>
    <name evidence="2" type="ORF">PHACADRAFT_170957</name>
</gene>
<dbReference type="EMBL" id="JH930470">
    <property type="protein sequence ID" value="EKM57746.1"/>
    <property type="molecule type" value="Genomic_DNA"/>
</dbReference>
<feature type="compositionally biased region" description="Low complexity" evidence="1">
    <location>
        <begin position="42"/>
        <end position="52"/>
    </location>
</feature>
<evidence type="ECO:0000313" key="3">
    <source>
        <dbReference type="Proteomes" id="UP000008370"/>
    </source>
</evidence>
<dbReference type="OrthoDB" id="3249663at2759"/>
<feature type="region of interest" description="Disordered" evidence="1">
    <location>
        <begin position="32"/>
        <end position="301"/>
    </location>
</feature>
<dbReference type="KEGG" id="pco:PHACADRAFT_170957"/>
<dbReference type="GeneID" id="18909535"/>
<dbReference type="RefSeq" id="XP_007393091.1">
    <property type="nucleotide sequence ID" value="XM_007393029.1"/>
</dbReference>
<feature type="compositionally biased region" description="Polar residues" evidence="1">
    <location>
        <begin position="252"/>
        <end position="261"/>
    </location>
</feature>
<feature type="region of interest" description="Disordered" evidence="1">
    <location>
        <begin position="387"/>
        <end position="411"/>
    </location>
</feature>
<feature type="compositionally biased region" description="Low complexity" evidence="1">
    <location>
        <begin position="186"/>
        <end position="199"/>
    </location>
</feature>
<keyword evidence="3" id="KW-1185">Reference proteome</keyword>
<dbReference type="Proteomes" id="UP000008370">
    <property type="component" value="Unassembled WGS sequence"/>
</dbReference>